<proteinExistence type="predicted"/>
<keyword evidence="3" id="KW-1185">Reference proteome</keyword>
<dbReference type="Proteomes" id="UP000800094">
    <property type="component" value="Unassembled WGS sequence"/>
</dbReference>
<dbReference type="EMBL" id="ML987210">
    <property type="protein sequence ID" value="KAF2241874.1"/>
    <property type="molecule type" value="Genomic_DNA"/>
</dbReference>
<protein>
    <recommendedName>
        <fullName evidence="1">DUF7770 domain-containing protein</fullName>
    </recommendedName>
</protein>
<dbReference type="Pfam" id="PF24968">
    <property type="entry name" value="DUF7770"/>
    <property type="match status" value="1"/>
</dbReference>
<evidence type="ECO:0000313" key="2">
    <source>
        <dbReference type="EMBL" id="KAF2241874.1"/>
    </source>
</evidence>
<dbReference type="InterPro" id="IPR056672">
    <property type="entry name" value="DUF7770"/>
</dbReference>
<organism evidence="2 3">
    <name type="scientific">Trematosphaeria pertusa</name>
    <dbReference type="NCBI Taxonomy" id="390896"/>
    <lineage>
        <taxon>Eukaryota</taxon>
        <taxon>Fungi</taxon>
        <taxon>Dikarya</taxon>
        <taxon>Ascomycota</taxon>
        <taxon>Pezizomycotina</taxon>
        <taxon>Dothideomycetes</taxon>
        <taxon>Pleosporomycetidae</taxon>
        <taxon>Pleosporales</taxon>
        <taxon>Massarineae</taxon>
        <taxon>Trematosphaeriaceae</taxon>
        <taxon>Trematosphaeria</taxon>
    </lineage>
</organism>
<reference evidence="2" key="1">
    <citation type="journal article" date="2020" name="Stud. Mycol.">
        <title>101 Dothideomycetes genomes: a test case for predicting lifestyles and emergence of pathogens.</title>
        <authorList>
            <person name="Haridas S."/>
            <person name="Albert R."/>
            <person name="Binder M."/>
            <person name="Bloem J."/>
            <person name="Labutti K."/>
            <person name="Salamov A."/>
            <person name="Andreopoulos B."/>
            <person name="Baker S."/>
            <person name="Barry K."/>
            <person name="Bills G."/>
            <person name="Bluhm B."/>
            <person name="Cannon C."/>
            <person name="Castanera R."/>
            <person name="Culley D."/>
            <person name="Daum C."/>
            <person name="Ezra D."/>
            <person name="Gonzalez J."/>
            <person name="Henrissat B."/>
            <person name="Kuo A."/>
            <person name="Liang C."/>
            <person name="Lipzen A."/>
            <person name="Lutzoni F."/>
            <person name="Magnuson J."/>
            <person name="Mondo S."/>
            <person name="Nolan M."/>
            <person name="Ohm R."/>
            <person name="Pangilinan J."/>
            <person name="Park H.-J."/>
            <person name="Ramirez L."/>
            <person name="Alfaro M."/>
            <person name="Sun H."/>
            <person name="Tritt A."/>
            <person name="Yoshinaga Y."/>
            <person name="Zwiers L.-H."/>
            <person name="Turgeon B."/>
            <person name="Goodwin S."/>
            <person name="Spatafora J."/>
            <person name="Crous P."/>
            <person name="Grigoriev I."/>
        </authorList>
    </citation>
    <scope>NUCLEOTIDE SEQUENCE</scope>
    <source>
        <strain evidence="2">CBS 122368</strain>
    </source>
</reference>
<dbReference type="RefSeq" id="XP_033676878.1">
    <property type="nucleotide sequence ID" value="XM_033831261.1"/>
</dbReference>
<feature type="domain" description="DUF7770" evidence="1">
    <location>
        <begin position="6"/>
        <end position="126"/>
    </location>
</feature>
<dbReference type="AlphaFoldDB" id="A0A6A6HUM8"/>
<dbReference type="GeneID" id="54584591"/>
<sequence length="126" mass="14075">MPNGDLSQNHWTIYLLLNGSGSVQINMKTDPRPSVVQGVYEVTRRSYRVSNGCTMQEISSKGWHRYNMTAGGVGCRHWVLAVLRGLAARGWVDANDIETQLVPALQFNYSKNTSPIPLKTLEGSFY</sequence>
<name>A0A6A6HUM8_9PLEO</name>
<gene>
    <name evidence="2" type="ORF">BU26DRAFT_535227</name>
</gene>
<evidence type="ECO:0000259" key="1">
    <source>
        <dbReference type="Pfam" id="PF24968"/>
    </source>
</evidence>
<evidence type="ECO:0000313" key="3">
    <source>
        <dbReference type="Proteomes" id="UP000800094"/>
    </source>
</evidence>
<dbReference type="OrthoDB" id="3739692at2759"/>
<accession>A0A6A6HUM8</accession>